<sequence length="104" mass="11994">MYALVYMLDMTTVQHAMPATEVDPENWADRQIAEILLTHGGDWWHGRFFVFSGEDALSSIYQNVERLRTIRWFVDALESIEIFAISHNSDIGALFGIQTKHRGH</sequence>
<proteinExistence type="predicted"/>
<evidence type="ECO:0000313" key="1">
    <source>
        <dbReference type="EMBL" id="RAH99467.1"/>
    </source>
</evidence>
<dbReference type="Gene3D" id="3.30.70.240">
    <property type="match status" value="1"/>
</dbReference>
<protein>
    <submittedName>
        <fullName evidence="1">Uncharacterized protein</fullName>
    </submittedName>
</protein>
<accession>A0A8B2NNL7</accession>
<dbReference type="RefSeq" id="WP_111349699.1">
    <property type="nucleotide sequence ID" value="NZ_JAIWKD010000006.1"/>
</dbReference>
<dbReference type="EMBL" id="QHHQ01000005">
    <property type="protein sequence ID" value="RAH99467.1"/>
    <property type="molecule type" value="Genomic_DNA"/>
</dbReference>
<dbReference type="Proteomes" id="UP000249590">
    <property type="component" value="Unassembled WGS sequence"/>
</dbReference>
<gene>
    <name evidence="1" type="ORF">DLJ53_23400</name>
</gene>
<organism evidence="1 2">
    <name type="scientific">Acuticoccus sediminis</name>
    <dbReference type="NCBI Taxonomy" id="2184697"/>
    <lineage>
        <taxon>Bacteria</taxon>
        <taxon>Pseudomonadati</taxon>
        <taxon>Pseudomonadota</taxon>
        <taxon>Alphaproteobacteria</taxon>
        <taxon>Hyphomicrobiales</taxon>
        <taxon>Amorphaceae</taxon>
        <taxon>Acuticoccus</taxon>
    </lineage>
</organism>
<evidence type="ECO:0000313" key="2">
    <source>
        <dbReference type="Proteomes" id="UP000249590"/>
    </source>
</evidence>
<dbReference type="AlphaFoldDB" id="A0A8B2NNL7"/>
<name>A0A8B2NNL7_9HYPH</name>
<reference evidence="1 2" key="1">
    <citation type="submission" date="2018-05" db="EMBL/GenBank/DDBJ databases">
        <title>Acuticoccus sediminis sp. nov., isolated from deep-sea sediment of Indian Ocean.</title>
        <authorList>
            <person name="Liu X."/>
            <person name="Lai Q."/>
            <person name="Du Y."/>
            <person name="Sun F."/>
            <person name="Zhang X."/>
            <person name="Wang S."/>
            <person name="Shao Z."/>
        </authorList>
    </citation>
    <scope>NUCLEOTIDE SEQUENCE [LARGE SCALE GENOMIC DNA]</scope>
    <source>
        <strain evidence="1 2">PTG4-2</strain>
    </source>
</reference>
<keyword evidence="2" id="KW-1185">Reference proteome</keyword>
<comment type="caution">
    <text evidence="1">The sequence shown here is derived from an EMBL/GenBank/DDBJ whole genome shotgun (WGS) entry which is preliminary data.</text>
</comment>